<protein>
    <submittedName>
        <fullName evidence="1">Uncharacterized protein</fullName>
    </submittedName>
</protein>
<reference evidence="1" key="1">
    <citation type="submission" date="2014-11" db="EMBL/GenBank/DDBJ databases">
        <authorList>
            <person name="Amaro Gonzalez C."/>
        </authorList>
    </citation>
    <scope>NUCLEOTIDE SEQUENCE</scope>
</reference>
<dbReference type="EMBL" id="GBXM01090922">
    <property type="protein sequence ID" value="JAH17655.1"/>
    <property type="molecule type" value="Transcribed_RNA"/>
</dbReference>
<accession>A0A0E9QMV7</accession>
<proteinExistence type="predicted"/>
<reference evidence="1" key="2">
    <citation type="journal article" date="2015" name="Fish Shellfish Immunol.">
        <title>Early steps in the European eel (Anguilla anguilla)-Vibrio vulnificus interaction in the gills: Role of the RtxA13 toxin.</title>
        <authorList>
            <person name="Callol A."/>
            <person name="Pajuelo D."/>
            <person name="Ebbesson L."/>
            <person name="Teles M."/>
            <person name="MacKenzie S."/>
            <person name="Amaro C."/>
        </authorList>
    </citation>
    <scope>NUCLEOTIDE SEQUENCE</scope>
</reference>
<organism evidence="1">
    <name type="scientific">Anguilla anguilla</name>
    <name type="common">European freshwater eel</name>
    <name type="synonym">Muraena anguilla</name>
    <dbReference type="NCBI Taxonomy" id="7936"/>
    <lineage>
        <taxon>Eukaryota</taxon>
        <taxon>Metazoa</taxon>
        <taxon>Chordata</taxon>
        <taxon>Craniata</taxon>
        <taxon>Vertebrata</taxon>
        <taxon>Euteleostomi</taxon>
        <taxon>Actinopterygii</taxon>
        <taxon>Neopterygii</taxon>
        <taxon>Teleostei</taxon>
        <taxon>Anguilliformes</taxon>
        <taxon>Anguillidae</taxon>
        <taxon>Anguilla</taxon>
    </lineage>
</organism>
<sequence length="13" mass="1421">MRRAGIFPGCQKG</sequence>
<name>A0A0E9QMV7_ANGAN</name>
<evidence type="ECO:0000313" key="1">
    <source>
        <dbReference type="EMBL" id="JAH17655.1"/>
    </source>
</evidence>